<feature type="domain" description="DUF3381" evidence="12">
    <location>
        <begin position="237"/>
        <end position="384"/>
    </location>
</feature>
<dbReference type="InterPro" id="IPR050082">
    <property type="entry name" value="RNA_methyltr_RlmE"/>
</dbReference>
<feature type="coiled-coil region" evidence="8">
    <location>
        <begin position="347"/>
        <end position="384"/>
    </location>
</feature>
<feature type="domain" description="Ribosomal RNA methyltransferase SPB1-like C-terminal" evidence="11">
    <location>
        <begin position="606"/>
        <end position="813"/>
    </location>
</feature>
<dbReference type="Proteomes" id="UP001153620">
    <property type="component" value="Chromosome 3"/>
</dbReference>
<keyword evidence="8" id="KW-0175">Coiled coil</keyword>
<feature type="region of interest" description="Disordered" evidence="9">
    <location>
        <begin position="452"/>
        <end position="522"/>
    </location>
</feature>
<feature type="compositionally biased region" description="Basic residues" evidence="9">
    <location>
        <begin position="817"/>
        <end position="826"/>
    </location>
</feature>
<dbReference type="Gene3D" id="3.40.50.150">
    <property type="entry name" value="Vaccinia Virus protein VP39"/>
    <property type="match status" value="1"/>
</dbReference>
<feature type="binding site" evidence="8">
    <location>
        <position position="76"/>
    </location>
    <ligand>
        <name>S-adenosyl-L-methionine</name>
        <dbReference type="ChEBI" id="CHEBI:59789"/>
    </ligand>
</feature>
<feature type="compositionally biased region" description="Acidic residues" evidence="9">
    <location>
        <begin position="607"/>
        <end position="626"/>
    </location>
</feature>
<evidence type="ECO:0000256" key="6">
    <source>
        <dbReference type="ARBA" id="ARBA00022691"/>
    </source>
</evidence>
<dbReference type="HAMAP" id="MF_01547">
    <property type="entry name" value="RNA_methyltr_E"/>
    <property type="match status" value="1"/>
</dbReference>
<evidence type="ECO:0000256" key="8">
    <source>
        <dbReference type="HAMAP-Rule" id="MF_03163"/>
    </source>
</evidence>
<feature type="coiled-coil region" evidence="8">
    <location>
        <begin position="717"/>
        <end position="751"/>
    </location>
</feature>
<reference evidence="13" key="2">
    <citation type="submission" date="2022-10" db="EMBL/GenBank/DDBJ databases">
        <authorList>
            <consortium name="ENA_rothamsted_submissions"/>
            <consortium name="culmorum"/>
            <person name="King R."/>
        </authorList>
    </citation>
    <scope>NUCLEOTIDE SEQUENCE</scope>
</reference>
<feature type="compositionally biased region" description="Acidic residues" evidence="9">
    <location>
        <begin position="461"/>
        <end position="487"/>
    </location>
</feature>
<keyword evidence="7 8" id="KW-0539">Nucleus</keyword>
<feature type="compositionally biased region" description="Basic residues" evidence="9">
    <location>
        <begin position="783"/>
        <end position="795"/>
    </location>
</feature>
<feature type="compositionally biased region" description="Polar residues" evidence="9">
    <location>
        <begin position="498"/>
        <end position="509"/>
    </location>
</feature>
<dbReference type="GO" id="GO:0016435">
    <property type="term" value="F:rRNA (guanine) methyltransferase activity"/>
    <property type="evidence" value="ECO:0007669"/>
    <property type="project" value="TreeGrafter"/>
</dbReference>
<dbReference type="InterPro" id="IPR028589">
    <property type="entry name" value="SPB1-like"/>
</dbReference>
<dbReference type="FunFam" id="3.40.50.150:FF:000004">
    <property type="entry name" value="AdoMet-dependent rRNA methyltransferase SPB1"/>
    <property type="match status" value="1"/>
</dbReference>
<dbReference type="InterPro" id="IPR002877">
    <property type="entry name" value="RNA_MeTrfase_FtsJ_dom"/>
</dbReference>
<dbReference type="InterPro" id="IPR024576">
    <property type="entry name" value="rRNA_MeTfrase_Spb1_DUF3381"/>
</dbReference>
<evidence type="ECO:0000256" key="7">
    <source>
        <dbReference type="ARBA" id="ARBA00023242"/>
    </source>
</evidence>
<dbReference type="Pfam" id="PF11861">
    <property type="entry name" value="DUF3381"/>
    <property type="match status" value="1"/>
</dbReference>
<dbReference type="SUPFAM" id="SSF53335">
    <property type="entry name" value="S-adenosyl-L-methionine-dependent methyltransferases"/>
    <property type="match status" value="1"/>
</dbReference>
<feature type="compositionally biased region" description="Basic and acidic residues" evidence="9">
    <location>
        <begin position="627"/>
        <end position="639"/>
    </location>
</feature>
<feature type="binding site" evidence="8">
    <location>
        <position position="117"/>
    </location>
    <ligand>
        <name>S-adenosyl-L-methionine</name>
        <dbReference type="ChEBI" id="CHEBI:59789"/>
    </ligand>
</feature>
<feature type="binding site" evidence="8">
    <location>
        <position position="56"/>
    </location>
    <ligand>
        <name>S-adenosyl-L-methionine</name>
        <dbReference type="ChEBI" id="CHEBI:59789"/>
    </ligand>
</feature>
<dbReference type="GO" id="GO:0000463">
    <property type="term" value="P:maturation of LSU-rRNA from tricistronic rRNA transcript (SSU-rRNA, 5.8S rRNA, LSU-rRNA)"/>
    <property type="evidence" value="ECO:0007669"/>
    <property type="project" value="TreeGrafter"/>
</dbReference>
<feature type="compositionally biased region" description="Basic and acidic residues" evidence="9">
    <location>
        <begin position="796"/>
        <end position="816"/>
    </location>
</feature>
<feature type="region of interest" description="Disordered" evidence="9">
    <location>
        <begin position="568"/>
        <end position="639"/>
    </location>
</feature>
<evidence type="ECO:0000256" key="1">
    <source>
        <dbReference type="ARBA" id="ARBA00004604"/>
    </source>
</evidence>
<dbReference type="HAMAP" id="MF_03163">
    <property type="entry name" value="RNA_methyltr_E_SPB1"/>
    <property type="match status" value="1"/>
</dbReference>
<keyword evidence="5 8" id="KW-0808">Transferase</keyword>
<feature type="binding site" evidence="8">
    <location>
        <position position="92"/>
    </location>
    <ligand>
        <name>S-adenosyl-L-methionine</name>
        <dbReference type="ChEBI" id="CHEBI:59789"/>
    </ligand>
</feature>
<dbReference type="Pfam" id="PF07780">
    <property type="entry name" value="Spb1_C"/>
    <property type="match status" value="1"/>
</dbReference>
<feature type="compositionally biased region" description="Basic and acidic residues" evidence="9">
    <location>
        <begin position="595"/>
        <end position="606"/>
    </location>
</feature>
<name>A0A9N9S1K0_9DIPT</name>
<accession>A0A9N9S1K0</accession>
<dbReference type="InterPro" id="IPR029063">
    <property type="entry name" value="SAM-dependent_MTases_sf"/>
</dbReference>
<comment type="function">
    <text evidence="8">Probable methyltransferase involved in the maturation of rRNA and in the biogenesis of ribosomal subunits.</text>
</comment>
<evidence type="ECO:0000259" key="12">
    <source>
        <dbReference type="Pfam" id="PF11861"/>
    </source>
</evidence>
<organism evidence="13 14">
    <name type="scientific">Chironomus riparius</name>
    <dbReference type="NCBI Taxonomy" id="315576"/>
    <lineage>
        <taxon>Eukaryota</taxon>
        <taxon>Metazoa</taxon>
        <taxon>Ecdysozoa</taxon>
        <taxon>Arthropoda</taxon>
        <taxon>Hexapoda</taxon>
        <taxon>Insecta</taxon>
        <taxon>Pterygota</taxon>
        <taxon>Neoptera</taxon>
        <taxon>Endopterygota</taxon>
        <taxon>Diptera</taxon>
        <taxon>Nematocera</taxon>
        <taxon>Chironomoidea</taxon>
        <taxon>Chironomidae</taxon>
        <taxon>Chironominae</taxon>
        <taxon>Chironomus</taxon>
    </lineage>
</organism>
<dbReference type="OrthoDB" id="1287559at2759"/>
<feature type="active site" description="Proton acceptor" evidence="8">
    <location>
        <position position="157"/>
    </location>
</feature>
<dbReference type="InterPro" id="IPR012920">
    <property type="entry name" value="rRNA_MeTfrase_SPB1-like_C"/>
</dbReference>
<feature type="compositionally biased region" description="Basic residues" evidence="9">
    <location>
        <begin position="835"/>
        <end position="846"/>
    </location>
</feature>
<dbReference type="GO" id="GO:0000466">
    <property type="term" value="P:maturation of 5.8S rRNA from tricistronic rRNA transcript (SSU-rRNA, 5.8S rRNA, LSU-rRNA)"/>
    <property type="evidence" value="ECO:0007669"/>
    <property type="project" value="TreeGrafter"/>
</dbReference>
<dbReference type="EMBL" id="OU895879">
    <property type="protein sequence ID" value="CAG9807482.1"/>
    <property type="molecule type" value="Genomic_DNA"/>
</dbReference>
<evidence type="ECO:0000313" key="13">
    <source>
        <dbReference type="EMBL" id="CAG9807482.1"/>
    </source>
</evidence>
<keyword evidence="6 8" id="KW-0949">S-adenosyl-L-methionine</keyword>
<dbReference type="PANTHER" id="PTHR10920:SF13">
    <property type="entry name" value="PRE-RRNA 2'-O-RIBOSE RNA METHYLTRANSFERASE FTSJ3"/>
    <property type="match status" value="1"/>
</dbReference>
<feature type="binding site" evidence="8">
    <location>
        <position position="58"/>
    </location>
    <ligand>
        <name>S-adenosyl-L-methionine</name>
        <dbReference type="ChEBI" id="CHEBI:59789"/>
    </ligand>
</feature>
<evidence type="ECO:0000313" key="14">
    <source>
        <dbReference type="Proteomes" id="UP001153620"/>
    </source>
</evidence>
<dbReference type="InterPro" id="IPR015507">
    <property type="entry name" value="rRNA-MeTfrase_E"/>
</dbReference>
<comment type="subcellular location">
    <subcellularLocation>
        <location evidence="1 8">Nucleus</location>
        <location evidence="1 8">Nucleolus</location>
    </subcellularLocation>
</comment>
<evidence type="ECO:0000259" key="11">
    <source>
        <dbReference type="Pfam" id="PF07780"/>
    </source>
</evidence>
<reference evidence="13" key="1">
    <citation type="submission" date="2022-01" db="EMBL/GenBank/DDBJ databases">
        <authorList>
            <person name="King R."/>
        </authorList>
    </citation>
    <scope>NUCLEOTIDE SEQUENCE</scope>
</reference>
<dbReference type="GO" id="GO:0030687">
    <property type="term" value="C:preribosome, large subunit precursor"/>
    <property type="evidence" value="ECO:0007669"/>
    <property type="project" value="TreeGrafter"/>
</dbReference>
<keyword evidence="4 8" id="KW-0489">Methyltransferase</keyword>
<keyword evidence="3 8" id="KW-0698">rRNA processing</keyword>
<keyword evidence="14" id="KW-1185">Reference proteome</keyword>
<proteinExistence type="inferred from homology"/>
<feature type="region of interest" description="Disordered" evidence="9">
    <location>
        <begin position="774"/>
        <end position="846"/>
    </location>
</feature>
<dbReference type="Pfam" id="PF01728">
    <property type="entry name" value="FtsJ"/>
    <property type="match status" value="1"/>
</dbReference>
<dbReference type="AlphaFoldDB" id="A0A9N9S1K0"/>
<evidence type="ECO:0000256" key="9">
    <source>
        <dbReference type="SAM" id="MobiDB-lite"/>
    </source>
</evidence>
<protein>
    <recommendedName>
        <fullName evidence="8">Putative rRNA methyltransferase</fullName>
        <ecNumber evidence="8">2.1.1.-</ecNumber>
    </recommendedName>
    <alternativeName>
        <fullName evidence="8">2'-O-ribose RNA methyltransferase SPB1 homolog</fullName>
    </alternativeName>
</protein>
<keyword evidence="2 8" id="KW-0690">Ribosome biogenesis</keyword>
<feature type="domain" description="Ribosomal RNA methyltransferase FtsJ" evidence="10">
    <location>
        <begin position="24"/>
        <end position="200"/>
    </location>
</feature>
<evidence type="ECO:0000256" key="5">
    <source>
        <dbReference type="ARBA" id="ARBA00022679"/>
    </source>
</evidence>
<dbReference type="GO" id="GO:0005730">
    <property type="term" value="C:nucleolus"/>
    <property type="evidence" value="ECO:0007669"/>
    <property type="project" value="UniProtKB-SubCell"/>
</dbReference>
<dbReference type="GO" id="GO:0008650">
    <property type="term" value="F:rRNA (uridine-2'-O-)-methyltransferase activity"/>
    <property type="evidence" value="ECO:0007669"/>
    <property type="project" value="TreeGrafter"/>
</dbReference>
<feature type="compositionally biased region" description="Basic and acidic residues" evidence="9">
    <location>
        <begin position="572"/>
        <end position="581"/>
    </location>
</feature>
<gene>
    <name evidence="13" type="ORF">CHIRRI_LOCUS10331</name>
</gene>
<dbReference type="EC" id="2.1.1.-" evidence="8"/>
<evidence type="ECO:0000256" key="3">
    <source>
        <dbReference type="ARBA" id="ARBA00022552"/>
    </source>
</evidence>
<evidence type="ECO:0000259" key="10">
    <source>
        <dbReference type="Pfam" id="PF01728"/>
    </source>
</evidence>
<evidence type="ECO:0000256" key="2">
    <source>
        <dbReference type="ARBA" id="ARBA00022517"/>
    </source>
</evidence>
<dbReference type="PANTHER" id="PTHR10920">
    <property type="entry name" value="RIBOSOMAL RNA METHYLTRANSFERASE"/>
    <property type="match status" value="1"/>
</dbReference>
<sequence>MGKKTKIGKDRRDKFYKLAKETGYRSRAAFKLIQLNRRFGFLQQSQVCVDLCAAPGGWMQVAKQNMPVSSIVIGVDLFPIKAVPGCISLTEDITTDKCKQSLTKELKTWKVDVFLNDGAPNVGRNWLFDAYQQICLSLSAVKLATEFLRPNGWFITKVFRSKDYNAFIWVLKQLFKKVYATKPSASRKESAEIFIVCQGYKAPTKIDPRFMDPKYVFEELDISPAKPVDLLKEPKGDKKAKAIGYESIDLRKIVKASDFLQAESALEVLQIATEINVDDPKIENHKATTTEIKECFKDIKVLNRKDLKDIIKWWKLLKAEFYPVEASESKTENEQPKEITEDDKEDMELAEMDKHIEELQLEETREEKRKKKKANKERAKLDQKLALKMIIKGDSGPQEEGDGEVFDLNEIKNKKVLETFMDGVDLTKKRDRKKKAQSKMVAYDENELLDDEAHIPTITSDNEDSDEIEEELGLEDLEGSENEGDDNWDYHPKAKNGVQGSESRGTVSGKNKKNPLLTDLDYRDKDAKKAAKANLWFEKDIFKNMKNTEDQDEDIDFNSLVKDLKKKGVKVIGEDENKKPDLTLMGKKARRRARHELDGEKKKAESSDDSDSEVEENLNMPESDDESHEKEPKQKKIKLTEEELALGQLMVTSQKMKRDVVDGAWNRYMFNDDNLPDWFVEDEKKSMRKPMPVSEELVANYRKNLTEFNTRSIKKVMEAKARKKRQAKKQMSKLTKKAENILENADQTGQEKIKLIKKLYKKTEKKKEEISYVVAKKASSGGKKVRRPAGVKGRFKVVDPRLKKDMRGEKKKERMMGKKKGGKGKKGGGGGQQKGGKRMARKFYTS</sequence>
<comment type="catalytic activity">
    <reaction evidence="8">
        <text>a ribonucleotide in rRNA + S-adenosyl-L-methionine = a 2'-O-methylribonucleotide in rRNA + S-adenosyl-L-homocysteine + H(+)</text>
        <dbReference type="Rhea" id="RHEA:48628"/>
        <dbReference type="Rhea" id="RHEA-COMP:12164"/>
        <dbReference type="Rhea" id="RHEA-COMP:12165"/>
        <dbReference type="ChEBI" id="CHEBI:15378"/>
        <dbReference type="ChEBI" id="CHEBI:57856"/>
        <dbReference type="ChEBI" id="CHEBI:59789"/>
        <dbReference type="ChEBI" id="CHEBI:90675"/>
        <dbReference type="ChEBI" id="CHEBI:90676"/>
    </reaction>
</comment>
<comment type="similarity">
    <text evidence="8">Belongs to the class I-like SAM-binding methyltransferase superfamily. RNA methyltransferase RlmE family. SPB1 subfamily.</text>
</comment>
<evidence type="ECO:0000256" key="4">
    <source>
        <dbReference type="ARBA" id="ARBA00022603"/>
    </source>
</evidence>